<protein>
    <submittedName>
        <fullName evidence="3">O-mycaminosyltylonolide 6-deoxyallosyltransferase</fullName>
    </submittedName>
</protein>
<dbReference type="Pfam" id="PF06722">
    <property type="entry name" value="EryCIII-like_C"/>
    <property type="match status" value="1"/>
</dbReference>
<keyword evidence="4" id="KW-1185">Reference proteome</keyword>
<dbReference type="InterPro" id="IPR010610">
    <property type="entry name" value="EryCIII-like_C"/>
</dbReference>
<dbReference type="Pfam" id="PF03033">
    <property type="entry name" value="Glyco_transf_28"/>
    <property type="match status" value="1"/>
</dbReference>
<dbReference type="Gene3D" id="3.40.50.2000">
    <property type="entry name" value="Glycogen Phosphorylase B"/>
    <property type="match status" value="2"/>
</dbReference>
<sequence>MRILIIAFGTRGDVQPMVALGLALQQRGHSITLLVSSNFKSWVEEFGLQVATARVDIQQMMLSDHGNDWVKHGANPIKQRNAMRRLLKQHALTMVEDAWQAAQNCDVLISSFTSDVFAVTLAEVLKVLHISTPLQPAMLATRCGPASAAAILPNHDNIINYWFGRWVIEPFMWQVGGDFINQFRQQQLKLPAQSVREYTERLRQTTMIQGYSSAIIPHPSDWPANIQTVGYWMLPPDEAWQMPPELEQFLADGPTPIYIGFGSMTGANPDAFTELLLKAVAHSGQRAIIQTGWAGLGQIELPKTVFRIGAAPHERLFRHVKAAVHHGGAGTTAASLAAGLPTVIVPHLGDQLRWGQRVYDLGLGPKAIPRNKLTVDRLAWAISQASNTPSMQHNAQAMAKTLQAEQGISCAVEIIEQRMQA</sequence>
<dbReference type="SUPFAM" id="SSF53756">
    <property type="entry name" value="UDP-Glycosyltransferase/glycogen phosphorylase"/>
    <property type="match status" value="1"/>
</dbReference>
<comment type="caution">
    <text evidence="3">The sequence shown here is derived from an EMBL/GenBank/DDBJ whole genome shotgun (WGS) entry which is preliminary data.</text>
</comment>
<dbReference type="CDD" id="cd03784">
    <property type="entry name" value="GT1_Gtf-like"/>
    <property type="match status" value="1"/>
</dbReference>
<feature type="domain" description="Erythromycin biosynthesis protein CIII-like C-terminal" evidence="2">
    <location>
        <begin position="299"/>
        <end position="405"/>
    </location>
</feature>
<dbReference type="EMBL" id="BAABRU010000002">
    <property type="protein sequence ID" value="GAA5526991.1"/>
    <property type="molecule type" value="Genomic_DNA"/>
</dbReference>
<dbReference type="InterPro" id="IPR002213">
    <property type="entry name" value="UDP_glucos_trans"/>
</dbReference>
<organism evidence="3 4">
    <name type="scientific">Herpetosiphon gulosus</name>
    <dbReference type="NCBI Taxonomy" id="1973496"/>
    <lineage>
        <taxon>Bacteria</taxon>
        <taxon>Bacillati</taxon>
        <taxon>Chloroflexota</taxon>
        <taxon>Chloroflexia</taxon>
        <taxon>Herpetosiphonales</taxon>
        <taxon>Herpetosiphonaceae</taxon>
        <taxon>Herpetosiphon</taxon>
    </lineage>
</organism>
<dbReference type="InterPro" id="IPR050426">
    <property type="entry name" value="Glycosyltransferase_28"/>
</dbReference>
<accession>A0ABP9WY68</accession>
<feature type="domain" description="Glycosyltransferase family 28 N-terminal" evidence="1">
    <location>
        <begin position="3"/>
        <end position="97"/>
    </location>
</feature>
<evidence type="ECO:0000313" key="4">
    <source>
        <dbReference type="Proteomes" id="UP001428290"/>
    </source>
</evidence>
<evidence type="ECO:0000259" key="2">
    <source>
        <dbReference type="Pfam" id="PF06722"/>
    </source>
</evidence>
<evidence type="ECO:0000313" key="3">
    <source>
        <dbReference type="EMBL" id="GAA5526991.1"/>
    </source>
</evidence>
<dbReference type="PANTHER" id="PTHR48050:SF13">
    <property type="entry name" value="STEROL 3-BETA-GLUCOSYLTRANSFERASE UGT80A2"/>
    <property type="match status" value="1"/>
</dbReference>
<dbReference type="PANTHER" id="PTHR48050">
    <property type="entry name" value="STEROL 3-BETA-GLUCOSYLTRANSFERASE"/>
    <property type="match status" value="1"/>
</dbReference>
<name>A0ABP9WY68_9CHLR</name>
<reference evidence="3 4" key="1">
    <citation type="submission" date="2024-02" db="EMBL/GenBank/DDBJ databases">
        <title>Herpetosiphon gulosus NBRC 112829.</title>
        <authorList>
            <person name="Ichikawa N."/>
            <person name="Katano-Makiyama Y."/>
            <person name="Hidaka K."/>
        </authorList>
    </citation>
    <scope>NUCLEOTIDE SEQUENCE [LARGE SCALE GENOMIC DNA]</scope>
    <source>
        <strain evidence="3 4">NBRC 112829</strain>
    </source>
</reference>
<evidence type="ECO:0000259" key="1">
    <source>
        <dbReference type="Pfam" id="PF03033"/>
    </source>
</evidence>
<dbReference type="Proteomes" id="UP001428290">
    <property type="component" value="Unassembled WGS sequence"/>
</dbReference>
<dbReference type="RefSeq" id="WP_345720624.1">
    <property type="nucleotide sequence ID" value="NZ_BAABRU010000002.1"/>
</dbReference>
<gene>
    <name evidence="3" type="primary">tylN_1</name>
    <name evidence="3" type="ORF">Hgul01_00773</name>
</gene>
<dbReference type="InterPro" id="IPR004276">
    <property type="entry name" value="GlycoTrans_28_N"/>
</dbReference>
<proteinExistence type="predicted"/>